<proteinExistence type="predicted"/>
<sequence>MLALSAIKGNPSLNILLPRSISRLSVHSAQVRELLMKIRALAVASICVAASTVVPSAFADTFAGTSTALSDDDSAAVFGSAGLSSLQNVRGSASTGACAATVGANALKGASGNIGVNLASGTLNAQTNQIALVGTPQTAIASQQNLQTTAQLTGNATAGLGAGSLAAVSGNVGVNIAAGAGNAQFNGLVIHQTDAQKPLSHELNQRGRFDLDLQAVMQMRDRHDGTRRTRVAGPTRVDLIEARPVFDIDDIDAHLYQLRNAAAGAFERSLKIRQHLLGLNLERGIREFFALRVDRQLPRDENKTISDRDMAVVSTWLRQSSGIIEVRQVRVVLTNSHENSEGDRA</sequence>
<gene>
    <name evidence="1" type="ORF">GGD69_000418</name>
</gene>
<name>A0AAW3UQC2_9BURK</name>
<dbReference type="AlphaFoldDB" id="A0AAW3UQC2"/>
<evidence type="ECO:0000313" key="2">
    <source>
        <dbReference type="Proteomes" id="UP000518681"/>
    </source>
</evidence>
<comment type="caution">
    <text evidence="1">The sequence shown here is derived from an EMBL/GenBank/DDBJ whole genome shotgun (WGS) entry which is preliminary data.</text>
</comment>
<accession>A0AAW3UQC2</accession>
<organism evidence="1 2">
    <name type="scientific">Paraburkholderia fungorum</name>
    <dbReference type="NCBI Taxonomy" id="134537"/>
    <lineage>
        <taxon>Bacteria</taxon>
        <taxon>Pseudomonadati</taxon>
        <taxon>Pseudomonadota</taxon>
        <taxon>Betaproteobacteria</taxon>
        <taxon>Burkholderiales</taxon>
        <taxon>Burkholderiaceae</taxon>
        <taxon>Paraburkholderia</taxon>
    </lineage>
</organism>
<protein>
    <submittedName>
        <fullName evidence="1">Uncharacterized protein</fullName>
    </submittedName>
</protein>
<evidence type="ECO:0000313" key="1">
    <source>
        <dbReference type="EMBL" id="MBB6199597.1"/>
    </source>
</evidence>
<dbReference type="Proteomes" id="UP000518681">
    <property type="component" value="Unassembled WGS sequence"/>
</dbReference>
<dbReference type="EMBL" id="JACIIK010000001">
    <property type="protein sequence ID" value="MBB6199597.1"/>
    <property type="molecule type" value="Genomic_DNA"/>
</dbReference>
<reference evidence="1 2" key="1">
    <citation type="submission" date="2020-08" db="EMBL/GenBank/DDBJ databases">
        <title>Genomic Encyclopedia of Type Strains, Phase IV (KMG-V): Genome sequencing to study the core and pangenomes of soil and plant-associated prokaryotes.</title>
        <authorList>
            <person name="Whitman W."/>
        </authorList>
    </citation>
    <scope>NUCLEOTIDE SEQUENCE [LARGE SCALE GENOMIC DNA]</scope>
    <source>
        <strain evidence="1 2">SEMIA 4013</strain>
    </source>
</reference>